<gene>
    <name evidence="2" type="ORF">RZN69_14315</name>
</gene>
<sequence length="234" mass="26683">MKLLKFSLILLFCFTSLANSRLHGSDKDFYCNLYQVGDSLFLFAYGSLNTDSFDDDSTNYDKSVDPSIDFGKNHFKVHLNDDNSVTCERYKNIDVSNLDLPADSITVTFDSNSTYYTGPRFLSFNFKDSSDKVIVYVKESYDTGDTIAFVTKTDDASLSDCELKTDDDGNYESYTYHWKQTDSGDKYEQHFTFSALDVGAEGSGDYEDMIDSVEDYFGDSDDWSDIKKMFEDAY</sequence>
<dbReference type="KEGG" id="puo:RZN69_14315"/>
<feature type="signal peptide" evidence="1">
    <location>
        <begin position="1"/>
        <end position="18"/>
    </location>
</feature>
<accession>A0AAQ3QUB6</accession>
<feature type="chain" id="PRO_5042845149" evidence="1">
    <location>
        <begin position="19"/>
        <end position="234"/>
    </location>
</feature>
<name>A0AAQ3QUB6_9BACT</name>
<evidence type="ECO:0000256" key="1">
    <source>
        <dbReference type="SAM" id="SignalP"/>
    </source>
</evidence>
<keyword evidence="1" id="KW-0732">Signal</keyword>
<keyword evidence="3" id="KW-1185">Reference proteome</keyword>
<evidence type="ECO:0000313" key="2">
    <source>
        <dbReference type="EMBL" id="WOO39795.1"/>
    </source>
</evidence>
<dbReference type="Proteomes" id="UP001304300">
    <property type="component" value="Chromosome"/>
</dbReference>
<evidence type="ECO:0000313" key="3">
    <source>
        <dbReference type="Proteomes" id="UP001304300"/>
    </source>
</evidence>
<dbReference type="EMBL" id="CP136920">
    <property type="protein sequence ID" value="WOO39795.1"/>
    <property type="molecule type" value="Genomic_DNA"/>
</dbReference>
<dbReference type="RefSeq" id="WP_317831805.1">
    <property type="nucleotide sequence ID" value="NZ_CP136920.1"/>
</dbReference>
<protein>
    <submittedName>
        <fullName evidence="2">Uncharacterized protein</fullName>
    </submittedName>
</protein>
<proteinExistence type="predicted"/>
<organism evidence="2 3">
    <name type="scientific">Rubellicoccus peritrichatus</name>
    <dbReference type="NCBI Taxonomy" id="3080537"/>
    <lineage>
        <taxon>Bacteria</taxon>
        <taxon>Pseudomonadati</taxon>
        <taxon>Verrucomicrobiota</taxon>
        <taxon>Opitutia</taxon>
        <taxon>Puniceicoccales</taxon>
        <taxon>Cerasicoccaceae</taxon>
        <taxon>Rubellicoccus</taxon>
    </lineage>
</organism>
<reference evidence="2 3" key="1">
    <citation type="submission" date="2023-10" db="EMBL/GenBank/DDBJ databases">
        <title>Rubellicoccus peritrichatus gen. nov., sp. nov., isolated from an algae of coral reef tank.</title>
        <authorList>
            <person name="Luo J."/>
        </authorList>
    </citation>
    <scope>NUCLEOTIDE SEQUENCE [LARGE SCALE GENOMIC DNA]</scope>
    <source>
        <strain evidence="2 3">CR14</strain>
    </source>
</reference>
<dbReference type="AlphaFoldDB" id="A0AAQ3QUB6"/>